<organism evidence="1 2">
    <name type="scientific">Noviherbaspirillum pedocola</name>
    <dbReference type="NCBI Taxonomy" id="2801341"/>
    <lineage>
        <taxon>Bacteria</taxon>
        <taxon>Pseudomonadati</taxon>
        <taxon>Pseudomonadota</taxon>
        <taxon>Betaproteobacteria</taxon>
        <taxon>Burkholderiales</taxon>
        <taxon>Oxalobacteraceae</taxon>
        <taxon>Noviherbaspirillum</taxon>
    </lineage>
</organism>
<dbReference type="EMBL" id="JAEPBG010000004">
    <property type="protein sequence ID" value="MBK4735321.1"/>
    <property type="molecule type" value="Genomic_DNA"/>
</dbReference>
<keyword evidence="2" id="KW-1185">Reference proteome</keyword>
<protein>
    <submittedName>
        <fullName evidence="1">Uncharacterized protein</fullName>
    </submittedName>
</protein>
<dbReference type="Proteomes" id="UP000622890">
    <property type="component" value="Unassembled WGS sequence"/>
</dbReference>
<comment type="caution">
    <text evidence="1">The sequence shown here is derived from an EMBL/GenBank/DDBJ whole genome shotgun (WGS) entry which is preliminary data.</text>
</comment>
<evidence type="ECO:0000313" key="2">
    <source>
        <dbReference type="Proteomes" id="UP000622890"/>
    </source>
</evidence>
<proteinExistence type="predicted"/>
<reference evidence="1" key="1">
    <citation type="submission" date="2021-01" db="EMBL/GenBank/DDBJ databases">
        <title>Genome sequence of strain Noviherbaspirillum sp. DKR-6.</title>
        <authorList>
            <person name="Chaudhary D.K."/>
        </authorList>
    </citation>
    <scope>NUCLEOTIDE SEQUENCE</scope>
    <source>
        <strain evidence="1">DKR-6</strain>
    </source>
</reference>
<gene>
    <name evidence="1" type="ORF">JJB74_11920</name>
</gene>
<dbReference type="RefSeq" id="WP_200592093.1">
    <property type="nucleotide sequence ID" value="NZ_JAEPBG010000004.1"/>
</dbReference>
<dbReference type="AlphaFoldDB" id="A0A934SUB7"/>
<name>A0A934SUB7_9BURK</name>
<evidence type="ECO:0000313" key="1">
    <source>
        <dbReference type="EMBL" id="MBK4735321.1"/>
    </source>
</evidence>
<sequence length="46" mass="5275">MVSFDTPLRGYSCFDMPHYGYSAERVLLKASEKRKIICRDECLAAC</sequence>
<accession>A0A934SUB7</accession>